<keyword evidence="2" id="KW-1185">Reference proteome</keyword>
<comment type="caution">
    <text evidence="1">The sequence shown here is derived from an EMBL/GenBank/DDBJ whole genome shotgun (WGS) entry which is preliminary data.</text>
</comment>
<dbReference type="RefSeq" id="WP_190967909.1">
    <property type="nucleotide sequence ID" value="NZ_JACJTB010000012.1"/>
</dbReference>
<reference evidence="1 2" key="1">
    <citation type="journal article" date="2020" name="ISME J.">
        <title>Comparative genomics reveals insights into cyanobacterial evolution and habitat adaptation.</title>
        <authorList>
            <person name="Chen M.Y."/>
            <person name="Teng W.K."/>
            <person name="Zhao L."/>
            <person name="Hu C.X."/>
            <person name="Zhou Y.K."/>
            <person name="Han B.P."/>
            <person name="Song L.R."/>
            <person name="Shu W.S."/>
        </authorList>
    </citation>
    <scope>NUCLEOTIDE SEQUENCE [LARGE SCALE GENOMIC DNA]</scope>
    <source>
        <strain evidence="1 2">FACHB-130</strain>
    </source>
</reference>
<name>A0ABR8FUI1_9NOSO</name>
<organism evidence="1 2">
    <name type="scientific">Nostoc spongiaeforme FACHB-130</name>
    <dbReference type="NCBI Taxonomy" id="1357510"/>
    <lineage>
        <taxon>Bacteria</taxon>
        <taxon>Bacillati</taxon>
        <taxon>Cyanobacteriota</taxon>
        <taxon>Cyanophyceae</taxon>
        <taxon>Nostocales</taxon>
        <taxon>Nostocaceae</taxon>
        <taxon>Nostoc</taxon>
    </lineage>
</organism>
<accession>A0ABR8FUI1</accession>
<evidence type="ECO:0000313" key="2">
    <source>
        <dbReference type="Proteomes" id="UP000603457"/>
    </source>
</evidence>
<protein>
    <submittedName>
        <fullName evidence="1">Uncharacterized protein</fullName>
    </submittedName>
</protein>
<dbReference type="EMBL" id="JACJTB010000012">
    <property type="protein sequence ID" value="MBD2595084.1"/>
    <property type="molecule type" value="Genomic_DNA"/>
</dbReference>
<dbReference type="Proteomes" id="UP000603457">
    <property type="component" value="Unassembled WGS sequence"/>
</dbReference>
<evidence type="ECO:0000313" key="1">
    <source>
        <dbReference type="EMBL" id="MBD2595084.1"/>
    </source>
</evidence>
<proteinExistence type="predicted"/>
<sequence>MPHERQKLANFVLMKVRSPLKCLLTVVVLTLIGDMAYNISTDESGFSRNCTR</sequence>
<gene>
    <name evidence="1" type="ORF">H6G74_12175</name>
</gene>